<evidence type="ECO:0000313" key="2">
    <source>
        <dbReference type="Proteomes" id="UP000886595"/>
    </source>
</evidence>
<proteinExistence type="predicted"/>
<name>A0A8X7RUB4_BRACI</name>
<sequence>MYVFDPTTDAAAGLRLEMAFPQNGFMFQQLHEDSSHDQLPSCPPNHLFNGSNLSLSLSIDT</sequence>
<reference evidence="1 2" key="1">
    <citation type="submission" date="2020-02" db="EMBL/GenBank/DDBJ databases">
        <authorList>
            <person name="Ma Q."/>
            <person name="Huang Y."/>
            <person name="Song X."/>
            <person name="Pei D."/>
        </authorList>
    </citation>
    <scope>NUCLEOTIDE SEQUENCE [LARGE SCALE GENOMIC DNA]</scope>
    <source>
        <strain evidence="1">Sxm20200214</strain>
        <tissue evidence="1">Leaf</tissue>
    </source>
</reference>
<dbReference type="Proteomes" id="UP000886595">
    <property type="component" value="Unassembled WGS sequence"/>
</dbReference>
<protein>
    <submittedName>
        <fullName evidence="1">Uncharacterized protein</fullName>
    </submittedName>
</protein>
<dbReference type="AlphaFoldDB" id="A0A8X7RUB4"/>
<accession>A0A8X7RUB4</accession>
<dbReference type="EMBL" id="JAAMPC010000009">
    <property type="protein sequence ID" value="KAG2295309.1"/>
    <property type="molecule type" value="Genomic_DNA"/>
</dbReference>
<organism evidence="1 2">
    <name type="scientific">Brassica carinata</name>
    <name type="common">Ethiopian mustard</name>
    <name type="synonym">Abyssinian cabbage</name>
    <dbReference type="NCBI Taxonomy" id="52824"/>
    <lineage>
        <taxon>Eukaryota</taxon>
        <taxon>Viridiplantae</taxon>
        <taxon>Streptophyta</taxon>
        <taxon>Embryophyta</taxon>
        <taxon>Tracheophyta</taxon>
        <taxon>Spermatophyta</taxon>
        <taxon>Magnoliopsida</taxon>
        <taxon>eudicotyledons</taxon>
        <taxon>Gunneridae</taxon>
        <taxon>Pentapetalae</taxon>
        <taxon>rosids</taxon>
        <taxon>malvids</taxon>
        <taxon>Brassicales</taxon>
        <taxon>Brassicaceae</taxon>
        <taxon>Brassiceae</taxon>
        <taxon>Brassica</taxon>
    </lineage>
</organism>
<keyword evidence="2" id="KW-1185">Reference proteome</keyword>
<evidence type="ECO:0000313" key="1">
    <source>
        <dbReference type="EMBL" id="KAG2295309.1"/>
    </source>
</evidence>
<comment type="caution">
    <text evidence="1">The sequence shown here is derived from an EMBL/GenBank/DDBJ whole genome shotgun (WGS) entry which is preliminary data.</text>
</comment>
<gene>
    <name evidence="1" type="ORF">Bca52824_041978</name>
</gene>